<reference evidence="3" key="2">
    <citation type="submission" date="2020-09" db="EMBL/GenBank/DDBJ databases">
        <authorList>
            <person name="Sun Q."/>
            <person name="Kim S."/>
        </authorList>
    </citation>
    <scope>NUCLEOTIDE SEQUENCE</scope>
    <source>
        <strain evidence="3">KCTC 42650</strain>
    </source>
</reference>
<dbReference type="CDD" id="cd02252">
    <property type="entry name" value="nylC_like"/>
    <property type="match status" value="1"/>
</dbReference>
<organism evidence="3 4">
    <name type="scientific">Seohaeicola zhoushanensis</name>
    <dbReference type="NCBI Taxonomy" id="1569283"/>
    <lineage>
        <taxon>Bacteria</taxon>
        <taxon>Pseudomonadati</taxon>
        <taxon>Pseudomonadota</taxon>
        <taxon>Alphaproteobacteria</taxon>
        <taxon>Rhodobacterales</taxon>
        <taxon>Roseobacteraceae</taxon>
        <taxon>Seohaeicola</taxon>
    </lineage>
</organism>
<dbReference type="InterPro" id="IPR016117">
    <property type="entry name" value="ArgJ-like_dom_sf"/>
</dbReference>
<dbReference type="PANTHER" id="PTHR36512">
    <property type="entry name" value="D-AMINOPEPTIDASE"/>
    <property type="match status" value="1"/>
</dbReference>
<dbReference type="PANTHER" id="PTHR36512:SF3">
    <property type="entry name" value="BLR5678 PROTEIN"/>
    <property type="match status" value="1"/>
</dbReference>
<dbReference type="InterPro" id="IPR005321">
    <property type="entry name" value="Peptidase_S58_DmpA"/>
</dbReference>
<dbReference type="Pfam" id="PF03576">
    <property type="entry name" value="Peptidase_S58"/>
    <property type="match status" value="1"/>
</dbReference>
<dbReference type="Proteomes" id="UP000626220">
    <property type="component" value="Unassembled WGS sequence"/>
</dbReference>
<dbReference type="SUPFAM" id="SSF56266">
    <property type="entry name" value="DmpA/ArgJ-like"/>
    <property type="match status" value="1"/>
</dbReference>
<dbReference type="Gene3D" id="3.60.70.12">
    <property type="entry name" value="L-amino peptidase D-ALA esterase/amidase"/>
    <property type="match status" value="1"/>
</dbReference>
<keyword evidence="4" id="KW-1185">Reference proteome</keyword>
<evidence type="ECO:0000313" key="4">
    <source>
        <dbReference type="Proteomes" id="UP000626220"/>
    </source>
</evidence>
<protein>
    <submittedName>
        <fullName evidence="3">Peptidase T4</fullName>
    </submittedName>
</protein>
<comment type="similarity">
    <text evidence="1">Belongs to the peptidase S58 family.</text>
</comment>
<comment type="caution">
    <text evidence="3">The sequence shown here is derived from an EMBL/GenBank/DDBJ whole genome shotgun (WGS) entry which is preliminary data.</text>
</comment>
<feature type="region of interest" description="Disordered" evidence="2">
    <location>
        <begin position="16"/>
        <end position="37"/>
    </location>
</feature>
<evidence type="ECO:0000256" key="2">
    <source>
        <dbReference type="SAM" id="MobiDB-lite"/>
    </source>
</evidence>
<dbReference type="EMBL" id="BNCJ01000002">
    <property type="protein sequence ID" value="GHF41590.1"/>
    <property type="molecule type" value="Genomic_DNA"/>
</dbReference>
<reference evidence="3" key="1">
    <citation type="journal article" date="2014" name="Int. J. Syst. Evol. Microbiol.">
        <title>Complete genome sequence of Corynebacterium casei LMG S-19264T (=DSM 44701T), isolated from a smear-ripened cheese.</title>
        <authorList>
            <consortium name="US DOE Joint Genome Institute (JGI-PGF)"/>
            <person name="Walter F."/>
            <person name="Albersmeier A."/>
            <person name="Kalinowski J."/>
            <person name="Ruckert C."/>
        </authorList>
    </citation>
    <scope>NUCLEOTIDE SEQUENCE</scope>
    <source>
        <strain evidence="3">KCTC 42650</strain>
    </source>
</reference>
<sequence length="373" mass="37808">MVTADRGTTAAIVSRTNGETMATPGDIWKEKKGKGMKPGERNLITDVAGLKVGNASNATLKSGVTVLTADAPFTASVHVMGGAPGSRETDLLAPDKSVAAVDALVLSGGSAYGLDACSGVVDGLRARGRGFRIGPAVIPLVPGAIIFDLLNGGRKDWAENPYRALGRAAFEAAGEDFDIGTAGAGTGALSAMLKGGLGSASLVLENGITVGALVAANPVGAVTTPGDRHFWAAPFEIDGEFGGLGPDPRGGLGRETESRKMQAMRNQSNERANTTIAIVATDAALTKAQCQRLATAAHDGIARAVVPAHTPGDGDLVFALSTGARPLEDGGERALALIGHAAGLCLARAIARAIHQARPEPGDLLPCWSDAAI</sequence>
<proteinExistence type="inferred from homology"/>
<name>A0A8J3GVN2_9RHOB</name>
<dbReference type="GO" id="GO:0004177">
    <property type="term" value="F:aminopeptidase activity"/>
    <property type="evidence" value="ECO:0007669"/>
    <property type="project" value="TreeGrafter"/>
</dbReference>
<evidence type="ECO:0000313" key="3">
    <source>
        <dbReference type="EMBL" id="GHF41590.1"/>
    </source>
</evidence>
<dbReference type="AlphaFoldDB" id="A0A8J3GVN2"/>
<evidence type="ECO:0000256" key="1">
    <source>
        <dbReference type="ARBA" id="ARBA00007068"/>
    </source>
</evidence>
<gene>
    <name evidence="3" type="ORF">GCM10017056_11530</name>
</gene>
<accession>A0A8J3GVN2</accession>